<dbReference type="GO" id="GO:0003676">
    <property type="term" value="F:nucleic acid binding"/>
    <property type="evidence" value="ECO:0007669"/>
    <property type="project" value="InterPro"/>
</dbReference>
<gene>
    <name evidence="1" type="ORF">WH47_08393</name>
</gene>
<reference evidence="1 2" key="1">
    <citation type="submission" date="2015-07" db="EMBL/GenBank/DDBJ databases">
        <title>The genome of Habropoda laboriosa.</title>
        <authorList>
            <person name="Pan H."/>
            <person name="Kapheim K."/>
        </authorList>
    </citation>
    <scope>NUCLEOTIDE SEQUENCE [LARGE SCALE GENOMIC DNA]</scope>
    <source>
        <strain evidence="1">0110345459</strain>
    </source>
</reference>
<evidence type="ECO:0008006" key="3">
    <source>
        <dbReference type="Google" id="ProtNLM"/>
    </source>
</evidence>
<organism evidence="1 2">
    <name type="scientific">Habropoda laboriosa</name>
    <dbReference type="NCBI Taxonomy" id="597456"/>
    <lineage>
        <taxon>Eukaryota</taxon>
        <taxon>Metazoa</taxon>
        <taxon>Ecdysozoa</taxon>
        <taxon>Arthropoda</taxon>
        <taxon>Hexapoda</taxon>
        <taxon>Insecta</taxon>
        <taxon>Pterygota</taxon>
        <taxon>Neoptera</taxon>
        <taxon>Endopterygota</taxon>
        <taxon>Hymenoptera</taxon>
        <taxon>Apocrita</taxon>
        <taxon>Aculeata</taxon>
        <taxon>Apoidea</taxon>
        <taxon>Anthophila</taxon>
        <taxon>Apidae</taxon>
        <taxon>Habropoda</taxon>
    </lineage>
</organism>
<sequence length="75" mass="8708">MFLTHLKTIHSDVYYAQLEKLREAVKRSGLLNRNKGIFHQDNARLHGAFSGQKFDNIDSVKNNVEKYFSEKPKKG</sequence>
<dbReference type="AlphaFoldDB" id="A0A0L7RGL6"/>
<dbReference type="Gene3D" id="3.30.420.10">
    <property type="entry name" value="Ribonuclease H-like superfamily/Ribonuclease H"/>
    <property type="match status" value="1"/>
</dbReference>
<dbReference type="Proteomes" id="UP000053825">
    <property type="component" value="Unassembled WGS sequence"/>
</dbReference>
<accession>A0A0L7RGL6</accession>
<evidence type="ECO:0000313" key="1">
    <source>
        <dbReference type="EMBL" id="KOC70132.1"/>
    </source>
</evidence>
<protein>
    <recommendedName>
        <fullName evidence="3">Histone-lysine N-methyltransferase SETMAR</fullName>
    </recommendedName>
</protein>
<dbReference type="InterPro" id="IPR036397">
    <property type="entry name" value="RNaseH_sf"/>
</dbReference>
<name>A0A0L7RGL6_9HYME</name>
<dbReference type="EMBL" id="KQ414594">
    <property type="protein sequence ID" value="KOC70132.1"/>
    <property type="molecule type" value="Genomic_DNA"/>
</dbReference>
<evidence type="ECO:0000313" key="2">
    <source>
        <dbReference type="Proteomes" id="UP000053825"/>
    </source>
</evidence>
<keyword evidence="2" id="KW-1185">Reference proteome</keyword>
<proteinExistence type="predicted"/>